<dbReference type="GO" id="GO:0005764">
    <property type="term" value="C:lysosome"/>
    <property type="evidence" value="ECO:0007669"/>
    <property type="project" value="UniProtKB-SubCell"/>
</dbReference>
<dbReference type="InterPro" id="IPR029058">
    <property type="entry name" value="AB_hydrolase_fold"/>
</dbReference>
<evidence type="ECO:0000256" key="9">
    <source>
        <dbReference type="ARBA" id="ARBA00093353"/>
    </source>
</evidence>
<evidence type="ECO:0000256" key="2">
    <source>
        <dbReference type="ARBA" id="ARBA00010758"/>
    </source>
</evidence>
<comment type="function">
    <text evidence="9">Catalyzes the cleavage of thioester bonds from S-palmitoyl-CoA or S-palmitoyl-N-acetylcysteamine (unbranched structures) but does not have activity against palmitoylcysteine or palmitoylated proteins, branched structures or bulky head groups. Conversely, hydrolyzes both long and short chain fatty acyl-CoA substrate.</text>
</comment>
<evidence type="ECO:0000256" key="6">
    <source>
        <dbReference type="ARBA" id="ARBA00023228"/>
    </source>
</evidence>
<keyword evidence="4" id="KW-0378">Hydrolase</keyword>
<evidence type="ECO:0000256" key="1">
    <source>
        <dbReference type="ARBA" id="ARBA00004371"/>
    </source>
</evidence>
<name>A0AAJ7TBJ5_PETMA</name>
<keyword evidence="5" id="KW-0325">Glycoprotein</keyword>
<dbReference type="EC" id="3.1.2.2" evidence="7"/>
<dbReference type="PANTHER" id="PTHR11247">
    <property type="entry name" value="PALMITOYL-PROTEIN THIOESTERASE/DOLICHYLDIPHOSPHATASE 1"/>
    <property type="match status" value="1"/>
</dbReference>
<evidence type="ECO:0000256" key="3">
    <source>
        <dbReference type="ARBA" id="ARBA00022729"/>
    </source>
</evidence>
<protein>
    <recommendedName>
        <fullName evidence="7">palmitoyl-CoA hydrolase</fullName>
        <ecNumber evidence="7">3.1.2.2</ecNumber>
    </recommendedName>
</protein>
<comment type="similarity">
    <text evidence="2">Belongs to the palmitoyl-protein thioesterase family.</text>
</comment>
<dbReference type="FunFam" id="3.40.50.1820:FF:000037">
    <property type="entry name" value="Lysosomal thioesterase PPT2 homolog"/>
    <property type="match status" value="1"/>
</dbReference>
<reference evidence="12" key="1">
    <citation type="submission" date="2025-08" db="UniProtKB">
        <authorList>
            <consortium name="RefSeq"/>
        </authorList>
    </citation>
    <scope>IDENTIFICATION</scope>
    <source>
        <tissue evidence="12">Sperm</tissue>
    </source>
</reference>
<dbReference type="PANTHER" id="PTHR11247:SF27">
    <property type="entry name" value="LYSOSOMAL THIOESTERASE PPT2"/>
    <property type="match status" value="1"/>
</dbReference>
<dbReference type="KEGG" id="pmrn:116944954"/>
<dbReference type="AlphaFoldDB" id="A0AAJ7TBJ5"/>
<organism evidence="11 12">
    <name type="scientific">Petromyzon marinus</name>
    <name type="common">Sea lamprey</name>
    <dbReference type="NCBI Taxonomy" id="7757"/>
    <lineage>
        <taxon>Eukaryota</taxon>
        <taxon>Metazoa</taxon>
        <taxon>Chordata</taxon>
        <taxon>Craniata</taxon>
        <taxon>Vertebrata</taxon>
        <taxon>Cyclostomata</taxon>
        <taxon>Hyperoartia</taxon>
        <taxon>Petromyzontiformes</taxon>
        <taxon>Petromyzontidae</taxon>
        <taxon>Petromyzon</taxon>
    </lineage>
</organism>
<accession>A0AAJ7TBJ5</accession>
<comment type="subcellular location">
    <subcellularLocation>
        <location evidence="1">Lysosome</location>
    </subcellularLocation>
</comment>
<evidence type="ECO:0000256" key="4">
    <source>
        <dbReference type="ARBA" id="ARBA00022801"/>
    </source>
</evidence>
<comment type="catalytic activity">
    <reaction evidence="8">
        <text>S-hexadecanoyl-N-acetylcysteamine + H2O = N-acetylcysteamine + hexadecanoate + H(+)</text>
        <dbReference type="Rhea" id="RHEA:84099"/>
        <dbReference type="ChEBI" id="CHEBI:7896"/>
        <dbReference type="ChEBI" id="CHEBI:15377"/>
        <dbReference type="ChEBI" id="CHEBI:15378"/>
        <dbReference type="ChEBI" id="CHEBI:74410"/>
        <dbReference type="ChEBI" id="CHEBI:233601"/>
    </reaction>
</comment>
<feature type="chain" id="PRO_5042476561" description="palmitoyl-CoA hydrolase" evidence="10">
    <location>
        <begin position="26"/>
        <end position="291"/>
    </location>
</feature>
<gene>
    <name evidence="12" type="primary">LOC116944954</name>
</gene>
<feature type="signal peptide" evidence="10">
    <location>
        <begin position="1"/>
        <end position="25"/>
    </location>
</feature>
<evidence type="ECO:0000256" key="8">
    <source>
        <dbReference type="ARBA" id="ARBA00093223"/>
    </source>
</evidence>
<evidence type="ECO:0000256" key="5">
    <source>
        <dbReference type="ARBA" id="ARBA00023180"/>
    </source>
</evidence>
<keyword evidence="6" id="KW-0458">Lysosome</keyword>
<dbReference type="GO" id="GO:0016790">
    <property type="term" value="F:thiolester hydrolase activity"/>
    <property type="evidence" value="ECO:0007669"/>
    <property type="project" value="UniProtKB-ARBA"/>
</dbReference>
<keyword evidence="3 10" id="KW-0732">Signal</keyword>
<dbReference type="Proteomes" id="UP001318040">
    <property type="component" value="Chromosome 22"/>
</dbReference>
<evidence type="ECO:0000313" key="11">
    <source>
        <dbReference type="Proteomes" id="UP001318040"/>
    </source>
</evidence>
<dbReference type="Gene3D" id="3.40.50.1820">
    <property type="entry name" value="alpha/beta hydrolase"/>
    <property type="match status" value="1"/>
</dbReference>
<dbReference type="Pfam" id="PF02089">
    <property type="entry name" value="Palm_thioest"/>
    <property type="match status" value="1"/>
</dbReference>
<dbReference type="RefSeq" id="XP_032814827.1">
    <property type="nucleotide sequence ID" value="XM_032958936.1"/>
</dbReference>
<keyword evidence="11" id="KW-1185">Reference proteome</keyword>
<evidence type="ECO:0000256" key="10">
    <source>
        <dbReference type="SAM" id="SignalP"/>
    </source>
</evidence>
<dbReference type="GO" id="GO:0098599">
    <property type="term" value="F:palmitoyl hydrolase activity"/>
    <property type="evidence" value="ECO:0007669"/>
    <property type="project" value="UniProtKB-ARBA"/>
</dbReference>
<evidence type="ECO:0000313" key="12">
    <source>
        <dbReference type="RefSeq" id="XP_032814827.1"/>
    </source>
</evidence>
<dbReference type="SUPFAM" id="SSF53474">
    <property type="entry name" value="alpha/beta-Hydrolases"/>
    <property type="match status" value="1"/>
</dbReference>
<proteinExistence type="inferred from homology"/>
<evidence type="ECO:0000256" key="7">
    <source>
        <dbReference type="ARBA" id="ARBA00038848"/>
    </source>
</evidence>
<sequence length="291" mass="33749">MFFYCKFTRSLILFALSAFVISTAAYKPIVNVHGLLGKSSDFRVLKRNIVRAHPNTKVISINIYNGFKSLQPMWKQVHGLARKLRPIMKRFPNGIHLICYSEGGLLCRAALYLSPHHNVDAFISLASPQMGEYGVPSVVRKILPLRRSKVYKFCYNRFGQKLSLCNYWNDPIHHVQYKKYNKFLPLLNSQIYNQYANVWKRNFLRINNLVLIGIPADGVLNPWQSSLFETYDKKMNILHMRNQEVYTKDTFGLCSLSETGKITKCVVPGITHSNFLKSNYVFQNCIVRWLK</sequence>